<dbReference type="InterPro" id="IPR035979">
    <property type="entry name" value="RBD_domain_sf"/>
</dbReference>
<dbReference type="Pfam" id="PF00076">
    <property type="entry name" value="RRM_1"/>
    <property type="match status" value="1"/>
</dbReference>
<dbReference type="GO" id="GO:0003723">
    <property type="term" value="F:RNA binding"/>
    <property type="evidence" value="ECO:0007669"/>
    <property type="project" value="UniProtKB-UniRule"/>
</dbReference>
<accession>A0A1I7Y1G6</accession>
<keyword evidence="1 2" id="KW-0694">RNA-binding</keyword>
<protein>
    <submittedName>
        <fullName evidence="7">RRM domain-containing protein</fullName>
    </submittedName>
</protein>
<dbReference type="AlphaFoldDB" id="A0A1I7Y1G6"/>
<evidence type="ECO:0000256" key="3">
    <source>
        <dbReference type="SAM" id="MobiDB-lite"/>
    </source>
</evidence>
<evidence type="ECO:0000256" key="4">
    <source>
        <dbReference type="SAM" id="SignalP"/>
    </source>
</evidence>
<feature type="domain" description="RRM" evidence="5">
    <location>
        <begin position="87"/>
        <end position="163"/>
    </location>
</feature>
<name>A0A1I7Y1G6_9BILA</name>
<evidence type="ECO:0000256" key="1">
    <source>
        <dbReference type="ARBA" id="ARBA00022884"/>
    </source>
</evidence>
<organism evidence="6 7">
    <name type="scientific">Steinernema glaseri</name>
    <dbReference type="NCBI Taxonomy" id="37863"/>
    <lineage>
        <taxon>Eukaryota</taxon>
        <taxon>Metazoa</taxon>
        <taxon>Ecdysozoa</taxon>
        <taxon>Nematoda</taxon>
        <taxon>Chromadorea</taxon>
        <taxon>Rhabditida</taxon>
        <taxon>Tylenchina</taxon>
        <taxon>Panagrolaimomorpha</taxon>
        <taxon>Strongyloidoidea</taxon>
        <taxon>Steinernematidae</taxon>
        <taxon>Steinernema</taxon>
    </lineage>
</organism>
<dbReference type="PROSITE" id="PS50102">
    <property type="entry name" value="RRM"/>
    <property type="match status" value="1"/>
</dbReference>
<dbReference type="CDD" id="cd00590">
    <property type="entry name" value="RRM_SF"/>
    <property type="match status" value="1"/>
</dbReference>
<evidence type="ECO:0000256" key="2">
    <source>
        <dbReference type="PROSITE-ProRule" id="PRU00176"/>
    </source>
</evidence>
<dbReference type="PANTHER" id="PTHR48027">
    <property type="entry name" value="HETEROGENEOUS NUCLEAR RIBONUCLEOPROTEIN 87F-RELATED"/>
    <property type="match status" value="1"/>
</dbReference>
<keyword evidence="6" id="KW-1185">Reference proteome</keyword>
<dbReference type="InterPro" id="IPR000504">
    <property type="entry name" value="RRM_dom"/>
</dbReference>
<dbReference type="Proteomes" id="UP000095287">
    <property type="component" value="Unplaced"/>
</dbReference>
<proteinExistence type="predicted"/>
<dbReference type="Gene3D" id="3.30.70.330">
    <property type="match status" value="2"/>
</dbReference>
<dbReference type="InterPro" id="IPR052462">
    <property type="entry name" value="SLIRP/GR-RBP-like"/>
</dbReference>
<evidence type="ECO:0000313" key="6">
    <source>
        <dbReference type="Proteomes" id="UP000095287"/>
    </source>
</evidence>
<evidence type="ECO:0000259" key="5">
    <source>
        <dbReference type="PROSITE" id="PS50102"/>
    </source>
</evidence>
<dbReference type="WBParaSite" id="L893_g11686.t1">
    <property type="protein sequence ID" value="L893_g11686.t1"/>
    <property type="gene ID" value="L893_g11686"/>
</dbReference>
<dbReference type="InterPro" id="IPR012677">
    <property type="entry name" value="Nucleotide-bd_a/b_plait_sf"/>
</dbReference>
<feature type="region of interest" description="Disordered" evidence="3">
    <location>
        <begin position="272"/>
        <end position="296"/>
    </location>
</feature>
<dbReference type="SUPFAM" id="SSF54928">
    <property type="entry name" value="RNA-binding domain, RBD"/>
    <property type="match status" value="1"/>
</dbReference>
<sequence>MFAPQADFLYCLLCGFIAFGNLKKATCGPQVVALMNPQSSSRHRPSSTVPCLAMATPYQDDPAPSQAGQGSEAPKLTGPQRSQEPTNQLFVGNLPYSFTPAEVRQHFALFGDVQSVRLPRSATGGNRGFGFVTFTSVEAAQAAFNEERHEIGGRSIKVSFSTPQAPMEKVPDRPVTYCVAWLRSTTTGATLLEHFNRFGDIKQAHIVYENPSMGIKSRRLGYITIEDPEVAEQVRENRKKHIIDGVVVQLGVYDHKKDEERCVARLNRLQRNGGRRNRDRNGNFRGGQPGGEDKKQFVDAEKINRKLSRLEEVALSVSRTERGGYHSY</sequence>
<reference evidence="7" key="1">
    <citation type="submission" date="2016-11" db="UniProtKB">
        <authorList>
            <consortium name="WormBaseParasite"/>
        </authorList>
    </citation>
    <scope>IDENTIFICATION</scope>
</reference>
<feature type="region of interest" description="Disordered" evidence="3">
    <location>
        <begin position="54"/>
        <end position="86"/>
    </location>
</feature>
<keyword evidence="4" id="KW-0732">Signal</keyword>
<dbReference type="SMART" id="SM00360">
    <property type="entry name" value="RRM"/>
    <property type="match status" value="2"/>
</dbReference>
<feature type="signal peptide" evidence="4">
    <location>
        <begin position="1"/>
        <end position="27"/>
    </location>
</feature>
<feature type="chain" id="PRO_5009311629" evidence="4">
    <location>
        <begin position="28"/>
        <end position="328"/>
    </location>
</feature>
<evidence type="ECO:0000313" key="7">
    <source>
        <dbReference type="WBParaSite" id="L893_g11686.t1"/>
    </source>
</evidence>